<feature type="region of interest" description="Disordered" evidence="1">
    <location>
        <begin position="213"/>
        <end position="232"/>
    </location>
</feature>
<feature type="region of interest" description="Disordered" evidence="1">
    <location>
        <begin position="1"/>
        <end position="21"/>
    </location>
</feature>
<dbReference type="EMBL" id="AGQR02002378">
    <property type="protein sequence ID" value="PIL99312.1"/>
    <property type="molecule type" value="Genomic_DNA"/>
</dbReference>
<feature type="region of interest" description="Disordered" evidence="1">
    <location>
        <begin position="398"/>
        <end position="434"/>
    </location>
</feature>
<feature type="compositionally biased region" description="Basic and acidic residues" evidence="1">
    <location>
        <begin position="706"/>
        <end position="717"/>
    </location>
</feature>
<feature type="compositionally biased region" description="Low complexity" evidence="1">
    <location>
        <begin position="39"/>
        <end position="64"/>
    </location>
</feature>
<gene>
    <name evidence="2" type="ORF">TGCOUG_214120</name>
</gene>
<feature type="region of interest" description="Disordered" evidence="1">
    <location>
        <begin position="706"/>
        <end position="784"/>
    </location>
</feature>
<sequence>MASVSAFHSEEDGADASDDSSASVWTADFSSSVSSLSVSSSLSSLSPSSSPSSLSPSCSPISSPRQAAEESGSPRPSSSTVPAPGRRLRFVRCLSLLRLPLEPPSSSDPSSSCSPHLSSCFSCSLPVSASRTSSSSALSQRACSGLSSEEEKRRHLSGKRLPCSFSRTACVESERGEPGGAPAFFLTLRPVLPWWLHAPKCVRSPCAGRREKTARASADAETTDANAGLSEGRCTPQGDKCLRCASPVSSARGAFLPTKETENLESDDAGQQREETKPRRIKTPFSTSSSTPSNPSSSPPPVEPARSFGSSVCDPFLSEHSLSECSSPNSPALSSPVCSVLPCEAVGDAGEGKSELRCLPAIRSGLFFTQQPAWNLSGADDLDALSALCHSFSLSLTPVSPHPKRQSPASSSSSTSSSSSGSPASPPALVSSRPPRVCRGRLEALQFSGDDDAQGAEVPLCWVNLRELRPLHPGETLWTSPSAPHACAVVVTLVDGQRLTNLSPSFPCTVSPCPRVSPPSRSLSLSFLRRSKTLDSRPAASSPLDSSAPSPQLPSPHAHSEVSPTLAEVSPTHAEVSPTHAEVSPAYGTVSGVPRPLRGFVRHDSGTGPLGAGAGVSSFALTRSTTSFPPGRSADESQLPCSSPVLGGLSEREAGAASLPALSAQTLWTRLESLRQLATEVTRVKCERRRRERQLSALLAGAVDTPQRERERRRGDAVDVLGSGAGNWENGEQSTCKPAFSSSAWQYSEGKDEKEEKRDRALPPVSRTVSSAGPGEKRQTREQAVSRFIKVSPPSCDCPSTSSLSRSGLCADFKSCVSPGVSLARCLGRSGLRARVEALREAVASERRSLETASPWGESRGQAVCGDLPLLRHALYCRRIRMLCELVQIFPVENYGRDRTIRGLEIPSLDVLERSLFGVVSPPVSSRRRGSAPQALTGPAGPESPGTGPAAGLEGRDSLSDAQGVATSVGSFSFANGGAMALLRGASGSGSSGFVALAGSGPTASAPAQLAPAEAETLSAAVGFLVHLVVFIQKYLDLPVVSPILSPLFQPHALRLLSPTLWGAGPSDEKGRRMHSLRLQVLLQQHELSLKQLASGAFEPSEGRAQEAGGSRASLLGGGALGRDSLAAGAFFGGRGATVQTTGSTANAASLLGLAANGSSTGASLSAPLPALDWRIQLPLYLHPSAGGGGGTAMLQRQQTFLEGLRTVAECLSEEWGAELGVRLSQSQVRVRFVGSRPCGDGTDDREEDMEDPLNVLETVETILHREMWGFGSLS</sequence>
<evidence type="ECO:0000256" key="1">
    <source>
        <dbReference type="SAM" id="MobiDB-lite"/>
    </source>
</evidence>
<feature type="region of interest" description="Disordered" evidence="1">
    <location>
        <begin position="534"/>
        <end position="590"/>
    </location>
</feature>
<evidence type="ECO:0000313" key="3">
    <source>
        <dbReference type="Proteomes" id="UP000236343"/>
    </source>
</evidence>
<protein>
    <submittedName>
        <fullName evidence="2">Uncharacterized protein</fullName>
    </submittedName>
</protein>
<dbReference type="Proteomes" id="UP000236343">
    <property type="component" value="Unassembled WGS sequence"/>
</dbReference>
<proteinExistence type="predicted"/>
<feature type="compositionally biased region" description="Low complexity" evidence="1">
    <location>
        <begin position="283"/>
        <end position="296"/>
    </location>
</feature>
<feature type="region of interest" description="Disordered" evidence="1">
    <location>
        <begin position="39"/>
        <end position="83"/>
    </location>
</feature>
<feature type="region of interest" description="Disordered" evidence="1">
    <location>
        <begin position="922"/>
        <end position="957"/>
    </location>
</feature>
<accession>A0A2G8XWC4</accession>
<name>A0A2G8XWC4_TOXGO</name>
<feature type="compositionally biased region" description="Low complexity" evidence="1">
    <location>
        <begin position="407"/>
        <end position="434"/>
    </location>
</feature>
<comment type="caution">
    <text evidence="2">The sequence shown here is derived from an EMBL/GenBank/DDBJ whole genome shotgun (WGS) entry which is preliminary data.</text>
</comment>
<organism evidence="2 3">
    <name type="scientific">Toxoplasma gondii COUG</name>
    <dbReference type="NCBI Taxonomy" id="1074873"/>
    <lineage>
        <taxon>Eukaryota</taxon>
        <taxon>Sar</taxon>
        <taxon>Alveolata</taxon>
        <taxon>Apicomplexa</taxon>
        <taxon>Conoidasida</taxon>
        <taxon>Coccidia</taxon>
        <taxon>Eucoccidiorida</taxon>
        <taxon>Eimeriorina</taxon>
        <taxon>Sarcocystidae</taxon>
        <taxon>Toxoplasma</taxon>
    </lineage>
</organism>
<feature type="region of interest" description="Disordered" evidence="1">
    <location>
        <begin position="255"/>
        <end position="308"/>
    </location>
</feature>
<evidence type="ECO:0000313" key="2">
    <source>
        <dbReference type="EMBL" id="PIL99312.1"/>
    </source>
</evidence>
<feature type="compositionally biased region" description="Low complexity" evidence="1">
    <location>
        <begin position="536"/>
        <end position="550"/>
    </location>
</feature>
<feature type="compositionally biased region" description="Polar residues" evidence="1">
    <location>
        <begin position="730"/>
        <end position="746"/>
    </location>
</feature>
<dbReference type="AlphaFoldDB" id="A0A2G8XWC4"/>
<reference evidence="2 3" key="1">
    <citation type="journal article" date="2016" name="Nat. Commun.">
        <title>Local admixture of amplified and diversified secreted pathogenesis determinants shapes mosaic Toxoplasma gondii genomes.</title>
        <authorList>
            <person name="Lorenzi H."/>
            <person name="Khan A."/>
            <person name="Behnke M.S."/>
            <person name="Namasivayam S."/>
            <person name="Swapna L.S."/>
            <person name="Hadjithomas M."/>
            <person name="Karamycheva S."/>
            <person name="Pinney D."/>
            <person name="Brunk B.P."/>
            <person name="Ajioka J.W."/>
            <person name="Ajzenberg D."/>
            <person name="Boothroyd J.C."/>
            <person name="Boyle J.P."/>
            <person name="Darde M.L."/>
            <person name="Diaz-Miranda M.A."/>
            <person name="Dubey J.P."/>
            <person name="Fritz H.M."/>
            <person name="Gennari S.M."/>
            <person name="Gregory B.D."/>
            <person name="Kim K."/>
            <person name="Saeij J.P."/>
            <person name="Su C."/>
            <person name="White M.W."/>
            <person name="Zhu X.Q."/>
            <person name="Howe D.K."/>
            <person name="Rosenthal B.M."/>
            <person name="Grigg M.E."/>
            <person name="Parkinson J."/>
            <person name="Liu L."/>
            <person name="Kissinger J.C."/>
            <person name="Roos D.S."/>
            <person name="Sibley L.D."/>
        </authorList>
    </citation>
    <scope>NUCLEOTIDE SEQUENCE [LARGE SCALE GENOMIC DNA]</scope>
    <source>
        <strain evidence="2 3">COUG</strain>
    </source>
</reference>
<feature type="compositionally biased region" description="Basic and acidic residues" evidence="1">
    <location>
        <begin position="749"/>
        <end position="761"/>
    </location>
</feature>
<dbReference type="VEuPathDB" id="ToxoDB:TGCOUG_214120"/>